<protein>
    <submittedName>
        <fullName evidence="2">Class F sortase</fullName>
    </submittedName>
</protein>
<accession>A0A7W3Y3I4</accession>
<sequence length="173" mass="17898">ADGYPTTVTDAIPVVGGSTAALPASTPLRLRVPAIDVDTSLTGYGLASDGSLQVPPESAPDHAGWYHGGVTPGADGTALVAGHVDSSTGPAVFYSLGALARGDTIEVDRADGTTAVFTIDGVEVFHRDEFPDELVYGYAGRPELRLLTCGGQFSRADGWNANVVVFAYLTDTR</sequence>
<proteinExistence type="predicted"/>
<reference evidence="3" key="1">
    <citation type="submission" date="2019-10" db="EMBL/GenBank/DDBJ databases">
        <title>Streptomyces sp. nov., a novel actinobacterium isolated from alkaline environment.</title>
        <authorList>
            <person name="Golinska P."/>
        </authorList>
    </citation>
    <scope>NUCLEOTIDE SEQUENCE [LARGE SCALE GENOMIC DNA]</scope>
    <source>
        <strain evidence="3">DSM 42118</strain>
    </source>
</reference>
<gene>
    <name evidence="2" type="ORF">FNQ90_20520</name>
</gene>
<dbReference type="AlphaFoldDB" id="A0A7W3Y3I4"/>
<name>A0A7W3Y3I4_9ACTN</name>
<evidence type="ECO:0000313" key="3">
    <source>
        <dbReference type="Proteomes" id="UP000538929"/>
    </source>
</evidence>
<dbReference type="RefSeq" id="WP_182607762.1">
    <property type="nucleotide sequence ID" value="NZ_VKHT01000890.1"/>
</dbReference>
<keyword evidence="1" id="KW-0378">Hydrolase</keyword>
<dbReference type="InterPro" id="IPR042001">
    <property type="entry name" value="Sortase_F"/>
</dbReference>
<feature type="non-terminal residue" evidence="2">
    <location>
        <position position="1"/>
    </location>
</feature>
<dbReference type="NCBIfam" id="NF033748">
    <property type="entry name" value="class_F_sortase"/>
    <property type="match status" value="1"/>
</dbReference>
<dbReference type="Proteomes" id="UP000538929">
    <property type="component" value="Unassembled WGS sequence"/>
</dbReference>
<evidence type="ECO:0000256" key="1">
    <source>
        <dbReference type="ARBA" id="ARBA00022801"/>
    </source>
</evidence>
<keyword evidence="3" id="KW-1185">Reference proteome</keyword>
<dbReference type="Gene3D" id="2.40.260.10">
    <property type="entry name" value="Sortase"/>
    <property type="match status" value="1"/>
</dbReference>
<dbReference type="SUPFAM" id="SSF63817">
    <property type="entry name" value="Sortase"/>
    <property type="match status" value="1"/>
</dbReference>
<evidence type="ECO:0000313" key="2">
    <source>
        <dbReference type="EMBL" id="MBB0246430.1"/>
    </source>
</evidence>
<organism evidence="2 3">
    <name type="scientific">Streptomyces alkaliphilus</name>
    <dbReference type="NCBI Taxonomy" id="1472722"/>
    <lineage>
        <taxon>Bacteria</taxon>
        <taxon>Bacillati</taxon>
        <taxon>Actinomycetota</taxon>
        <taxon>Actinomycetes</taxon>
        <taxon>Kitasatosporales</taxon>
        <taxon>Streptomycetaceae</taxon>
        <taxon>Streptomyces</taxon>
    </lineage>
</organism>
<comment type="caution">
    <text evidence="2">The sequence shown here is derived from an EMBL/GenBank/DDBJ whole genome shotgun (WGS) entry which is preliminary data.</text>
</comment>
<dbReference type="GO" id="GO:0016787">
    <property type="term" value="F:hydrolase activity"/>
    <property type="evidence" value="ECO:0007669"/>
    <property type="project" value="UniProtKB-KW"/>
</dbReference>
<dbReference type="InterPro" id="IPR023365">
    <property type="entry name" value="Sortase_dom-sf"/>
</dbReference>
<dbReference type="CDD" id="cd05829">
    <property type="entry name" value="Sortase_F"/>
    <property type="match status" value="1"/>
</dbReference>
<dbReference type="InterPro" id="IPR005754">
    <property type="entry name" value="Sortase"/>
</dbReference>
<dbReference type="Pfam" id="PF04203">
    <property type="entry name" value="Sortase"/>
    <property type="match status" value="1"/>
</dbReference>
<dbReference type="EMBL" id="VKHT01000890">
    <property type="protein sequence ID" value="MBB0246430.1"/>
    <property type="molecule type" value="Genomic_DNA"/>
</dbReference>